<feature type="region of interest" description="Disordered" evidence="1">
    <location>
        <begin position="369"/>
        <end position="388"/>
    </location>
</feature>
<evidence type="ECO:0000256" key="1">
    <source>
        <dbReference type="SAM" id="MobiDB-lite"/>
    </source>
</evidence>
<dbReference type="AlphaFoldDB" id="A0A9W9PMQ0"/>
<feature type="compositionally biased region" description="Polar residues" evidence="1">
    <location>
        <begin position="291"/>
        <end position="304"/>
    </location>
</feature>
<organism evidence="2 3">
    <name type="scientific">Penicillium chermesinum</name>
    <dbReference type="NCBI Taxonomy" id="63820"/>
    <lineage>
        <taxon>Eukaryota</taxon>
        <taxon>Fungi</taxon>
        <taxon>Dikarya</taxon>
        <taxon>Ascomycota</taxon>
        <taxon>Pezizomycotina</taxon>
        <taxon>Eurotiomycetes</taxon>
        <taxon>Eurotiomycetidae</taxon>
        <taxon>Eurotiales</taxon>
        <taxon>Aspergillaceae</taxon>
        <taxon>Penicillium</taxon>
    </lineage>
</organism>
<gene>
    <name evidence="2" type="ORF">N7468_000130</name>
</gene>
<proteinExistence type="predicted"/>
<dbReference type="OrthoDB" id="5288828at2759"/>
<dbReference type="EMBL" id="JAPQKS010000001">
    <property type="protein sequence ID" value="KAJ5248679.1"/>
    <property type="molecule type" value="Genomic_DNA"/>
</dbReference>
<feature type="compositionally biased region" description="Basic and acidic residues" evidence="1">
    <location>
        <begin position="75"/>
        <end position="85"/>
    </location>
</feature>
<evidence type="ECO:0000313" key="2">
    <source>
        <dbReference type="EMBL" id="KAJ5248679.1"/>
    </source>
</evidence>
<feature type="region of interest" description="Disordered" evidence="1">
    <location>
        <begin position="1"/>
        <end position="66"/>
    </location>
</feature>
<protein>
    <submittedName>
        <fullName evidence="2">Uncharacterized protein</fullName>
    </submittedName>
</protein>
<keyword evidence="3" id="KW-1185">Reference proteome</keyword>
<feature type="compositionally biased region" description="Basic residues" evidence="1">
    <location>
        <begin position="336"/>
        <end position="347"/>
    </location>
</feature>
<feature type="region of interest" description="Disordered" evidence="1">
    <location>
        <begin position="163"/>
        <end position="182"/>
    </location>
</feature>
<reference evidence="2" key="1">
    <citation type="submission" date="2022-11" db="EMBL/GenBank/DDBJ databases">
        <authorList>
            <person name="Petersen C."/>
        </authorList>
    </citation>
    <scope>NUCLEOTIDE SEQUENCE</scope>
    <source>
        <strain evidence="2">IBT 19713</strain>
    </source>
</reference>
<feature type="region of interest" description="Disordered" evidence="1">
    <location>
        <begin position="288"/>
        <end position="352"/>
    </location>
</feature>
<sequence>MSPRDQVLPSIEIPRQSEKRRTESHLEHMAERMTLRSVTPSHAHGEAFGRSHGSVPNSPDDPTYKRRRTACYAGSHRDLRFDPRNGRPIPVTENLSPRLPYHRVELGPEIRLQDGHNLRQQYPSPQEQPLLLGHLREMPSGPFYAQPASLDPRPETDRARFDPTGAVSMHIPPTSSGPTGMMIPDDRAVRATVESSRPEAWSQFPIDRSPRLDRVRSLNVEDRRPSNWETRTNGNRHVLHELPSGKIYADGFVRQVDVREVRPVESPNNPRAQPGMIVQASRHRVPDQYAQEGSHNHNQSSSESPLPVPWATSLSYPLPPHPPARQAYSYGTGSRDHRHGNASHATRRAPDPRFFQMAEQNRPVYVQRVNSQPPQNPVPDGRHVVIVD</sequence>
<feature type="compositionally biased region" description="Basic and acidic residues" evidence="1">
    <location>
        <begin position="15"/>
        <end position="34"/>
    </location>
</feature>
<feature type="region of interest" description="Disordered" evidence="1">
    <location>
        <begin position="75"/>
        <end position="94"/>
    </location>
</feature>
<name>A0A9W9PMQ0_9EURO</name>
<reference evidence="2" key="2">
    <citation type="journal article" date="2023" name="IMA Fungus">
        <title>Comparative genomic study of the Penicillium genus elucidates a diverse pangenome and 15 lateral gene transfer events.</title>
        <authorList>
            <person name="Petersen C."/>
            <person name="Sorensen T."/>
            <person name="Nielsen M.R."/>
            <person name="Sondergaard T.E."/>
            <person name="Sorensen J.L."/>
            <person name="Fitzpatrick D.A."/>
            <person name="Frisvad J.C."/>
            <person name="Nielsen K.L."/>
        </authorList>
    </citation>
    <scope>NUCLEOTIDE SEQUENCE</scope>
    <source>
        <strain evidence="2">IBT 19713</strain>
    </source>
</reference>
<evidence type="ECO:0000313" key="3">
    <source>
        <dbReference type="Proteomes" id="UP001150941"/>
    </source>
</evidence>
<comment type="caution">
    <text evidence="2">The sequence shown here is derived from an EMBL/GenBank/DDBJ whole genome shotgun (WGS) entry which is preliminary data.</text>
</comment>
<accession>A0A9W9PMQ0</accession>
<dbReference type="GeneID" id="83196730"/>
<dbReference type="Proteomes" id="UP001150941">
    <property type="component" value="Unassembled WGS sequence"/>
</dbReference>
<dbReference type="RefSeq" id="XP_058335458.1">
    <property type="nucleotide sequence ID" value="XM_058469427.1"/>
</dbReference>